<dbReference type="EMBL" id="GL883119">
    <property type="protein sequence ID" value="EGG04274.1"/>
    <property type="molecule type" value="Genomic_DNA"/>
</dbReference>
<dbReference type="VEuPathDB" id="FungiDB:MELLADRAFT_108588"/>
<keyword evidence="1" id="KW-1133">Transmembrane helix</keyword>
<evidence type="ECO:0000256" key="1">
    <source>
        <dbReference type="SAM" id="Phobius"/>
    </source>
</evidence>
<protein>
    <submittedName>
        <fullName evidence="2">Uncharacterized protein</fullName>
    </submittedName>
</protein>
<dbReference type="KEGG" id="mlr:MELLADRAFT_108588"/>
<evidence type="ECO:0000313" key="3">
    <source>
        <dbReference type="Proteomes" id="UP000001072"/>
    </source>
</evidence>
<accession>F4RTK8</accession>
<reference evidence="3" key="1">
    <citation type="journal article" date="2011" name="Proc. Natl. Acad. Sci. U.S.A.">
        <title>Obligate biotrophy features unraveled by the genomic analysis of rust fungi.</title>
        <authorList>
            <person name="Duplessis S."/>
            <person name="Cuomo C.A."/>
            <person name="Lin Y.-C."/>
            <person name="Aerts A."/>
            <person name="Tisserant E."/>
            <person name="Veneault-Fourrey C."/>
            <person name="Joly D.L."/>
            <person name="Hacquard S."/>
            <person name="Amselem J."/>
            <person name="Cantarel B.L."/>
            <person name="Chiu R."/>
            <person name="Coutinho P.M."/>
            <person name="Feau N."/>
            <person name="Field M."/>
            <person name="Frey P."/>
            <person name="Gelhaye E."/>
            <person name="Goldberg J."/>
            <person name="Grabherr M.G."/>
            <person name="Kodira C.D."/>
            <person name="Kohler A."/>
            <person name="Kuees U."/>
            <person name="Lindquist E.A."/>
            <person name="Lucas S.M."/>
            <person name="Mago R."/>
            <person name="Mauceli E."/>
            <person name="Morin E."/>
            <person name="Murat C."/>
            <person name="Pangilinan J.L."/>
            <person name="Park R."/>
            <person name="Pearson M."/>
            <person name="Quesneville H."/>
            <person name="Rouhier N."/>
            <person name="Sakthikumar S."/>
            <person name="Salamov A.A."/>
            <person name="Schmutz J."/>
            <person name="Selles B."/>
            <person name="Shapiro H."/>
            <person name="Tanguay P."/>
            <person name="Tuskan G.A."/>
            <person name="Henrissat B."/>
            <person name="Van de Peer Y."/>
            <person name="Rouze P."/>
            <person name="Ellis J.G."/>
            <person name="Dodds P.N."/>
            <person name="Schein J.E."/>
            <person name="Zhong S."/>
            <person name="Hamelin R.C."/>
            <person name="Grigoriev I.V."/>
            <person name="Szabo L.J."/>
            <person name="Martin F."/>
        </authorList>
    </citation>
    <scope>NUCLEOTIDE SEQUENCE [LARGE SCALE GENOMIC DNA]</scope>
    <source>
        <strain evidence="3">98AG31 / pathotype 3-4-7</strain>
    </source>
</reference>
<feature type="transmembrane region" description="Helical" evidence="1">
    <location>
        <begin position="28"/>
        <end position="49"/>
    </location>
</feature>
<evidence type="ECO:0000313" key="2">
    <source>
        <dbReference type="EMBL" id="EGG04274.1"/>
    </source>
</evidence>
<keyword evidence="1" id="KW-0472">Membrane</keyword>
<dbReference type="GeneID" id="18923507"/>
<organism evidence="3">
    <name type="scientific">Melampsora larici-populina (strain 98AG31 / pathotype 3-4-7)</name>
    <name type="common">Poplar leaf rust fungus</name>
    <dbReference type="NCBI Taxonomy" id="747676"/>
    <lineage>
        <taxon>Eukaryota</taxon>
        <taxon>Fungi</taxon>
        <taxon>Dikarya</taxon>
        <taxon>Basidiomycota</taxon>
        <taxon>Pucciniomycotina</taxon>
        <taxon>Pucciniomycetes</taxon>
        <taxon>Pucciniales</taxon>
        <taxon>Melampsoraceae</taxon>
        <taxon>Melampsora</taxon>
    </lineage>
</organism>
<proteinExistence type="predicted"/>
<dbReference type="Proteomes" id="UP000001072">
    <property type="component" value="Unassembled WGS sequence"/>
</dbReference>
<dbReference type="InParanoid" id="F4RTK8"/>
<sequence length="109" mass="12317">MQTFEDAQVPSTTEYLLVPDSEARVENVTLWVLSACICALAIDIAWNFYKLKRRSRKSSVIIHCLVTILVTTDQPWQSWASAYFASINFFYPYNGCSHQESGKVQSGSS</sequence>
<dbReference type="AlphaFoldDB" id="F4RTK8"/>
<keyword evidence="1" id="KW-0812">Transmembrane</keyword>
<name>F4RTK8_MELLP</name>
<keyword evidence="3" id="KW-1185">Reference proteome</keyword>
<gene>
    <name evidence="2" type="ORF">MELLADRAFT_108588</name>
</gene>
<dbReference type="HOGENOM" id="CLU_2184540_0_0_1"/>
<dbReference type="RefSeq" id="XP_007412403.1">
    <property type="nucleotide sequence ID" value="XM_007412341.1"/>
</dbReference>